<evidence type="ECO:0000256" key="1">
    <source>
        <dbReference type="SAM" id="Phobius"/>
    </source>
</evidence>
<reference evidence="2" key="2">
    <citation type="journal article" date="2015" name="Data Brief">
        <title>Shoot transcriptome of the giant reed, Arundo donax.</title>
        <authorList>
            <person name="Barrero R.A."/>
            <person name="Guerrero F.D."/>
            <person name="Moolhuijzen P."/>
            <person name="Goolsby J.A."/>
            <person name="Tidwell J."/>
            <person name="Bellgard S.E."/>
            <person name="Bellgard M.I."/>
        </authorList>
    </citation>
    <scope>NUCLEOTIDE SEQUENCE</scope>
    <source>
        <tissue evidence="2">Shoot tissue taken approximately 20 cm above the soil surface</tissue>
    </source>
</reference>
<keyword evidence="1" id="KW-1133">Transmembrane helix</keyword>
<proteinExistence type="predicted"/>
<accession>A0A0A9EYK0</accession>
<sequence>MKMTTLFKIAYHENGHIATAAKLHSNLHAAAILPHIIVEHENENWFKSNRLRTLLRIVYLLLILFNIFISVRFCLHVQIKKATFSLHNRIIFYASCITYFIGEVLYCNVQVKNATMAKSGGTGRHHWRTSSYCTMANSDDTSSLMYLFIIRIILWREVLRSNDMVEKENER</sequence>
<protein>
    <submittedName>
        <fullName evidence="2">Uncharacterized protein</fullName>
    </submittedName>
</protein>
<organism evidence="2">
    <name type="scientific">Arundo donax</name>
    <name type="common">Giant reed</name>
    <name type="synonym">Donax arundinaceus</name>
    <dbReference type="NCBI Taxonomy" id="35708"/>
    <lineage>
        <taxon>Eukaryota</taxon>
        <taxon>Viridiplantae</taxon>
        <taxon>Streptophyta</taxon>
        <taxon>Embryophyta</taxon>
        <taxon>Tracheophyta</taxon>
        <taxon>Spermatophyta</taxon>
        <taxon>Magnoliopsida</taxon>
        <taxon>Liliopsida</taxon>
        <taxon>Poales</taxon>
        <taxon>Poaceae</taxon>
        <taxon>PACMAD clade</taxon>
        <taxon>Arundinoideae</taxon>
        <taxon>Arundineae</taxon>
        <taxon>Arundo</taxon>
    </lineage>
</organism>
<dbReference type="EMBL" id="GBRH01192769">
    <property type="protein sequence ID" value="JAE05127.1"/>
    <property type="molecule type" value="Transcribed_RNA"/>
</dbReference>
<keyword evidence="1" id="KW-0472">Membrane</keyword>
<feature type="transmembrane region" description="Helical" evidence="1">
    <location>
        <begin position="90"/>
        <end position="109"/>
    </location>
</feature>
<keyword evidence="1" id="KW-0812">Transmembrane</keyword>
<name>A0A0A9EYK0_ARUDO</name>
<evidence type="ECO:0000313" key="2">
    <source>
        <dbReference type="EMBL" id="JAE05127.1"/>
    </source>
</evidence>
<reference evidence="2" key="1">
    <citation type="submission" date="2014-09" db="EMBL/GenBank/DDBJ databases">
        <authorList>
            <person name="Magalhaes I.L.F."/>
            <person name="Oliveira U."/>
            <person name="Santos F.R."/>
            <person name="Vidigal T.H.D.A."/>
            <person name="Brescovit A.D."/>
            <person name="Santos A.J."/>
        </authorList>
    </citation>
    <scope>NUCLEOTIDE SEQUENCE</scope>
    <source>
        <tissue evidence="2">Shoot tissue taken approximately 20 cm above the soil surface</tissue>
    </source>
</reference>
<dbReference type="AlphaFoldDB" id="A0A0A9EYK0"/>
<feature type="transmembrane region" description="Helical" evidence="1">
    <location>
        <begin position="57"/>
        <end position="78"/>
    </location>
</feature>